<name>A0A2P2LFQ5_RHIMU</name>
<accession>A0A2P2LFQ5</accession>
<evidence type="ECO:0000313" key="1">
    <source>
        <dbReference type="EMBL" id="MBX16817.1"/>
    </source>
</evidence>
<organism evidence="1">
    <name type="scientific">Rhizophora mucronata</name>
    <name type="common">Asiatic mangrove</name>
    <dbReference type="NCBI Taxonomy" id="61149"/>
    <lineage>
        <taxon>Eukaryota</taxon>
        <taxon>Viridiplantae</taxon>
        <taxon>Streptophyta</taxon>
        <taxon>Embryophyta</taxon>
        <taxon>Tracheophyta</taxon>
        <taxon>Spermatophyta</taxon>
        <taxon>Magnoliopsida</taxon>
        <taxon>eudicotyledons</taxon>
        <taxon>Gunneridae</taxon>
        <taxon>Pentapetalae</taxon>
        <taxon>rosids</taxon>
        <taxon>fabids</taxon>
        <taxon>Malpighiales</taxon>
        <taxon>Rhizophoraceae</taxon>
        <taxon>Rhizophora</taxon>
    </lineage>
</organism>
<reference evidence="1" key="1">
    <citation type="submission" date="2018-02" db="EMBL/GenBank/DDBJ databases">
        <title>Rhizophora mucronata_Transcriptome.</title>
        <authorList>
            <person name="Meera S.P."/>
            <person name="Sreeshan A."/>
            <person name="Augustine A."/>
        </authorList>
    </citation>
    <scope>NUCLEOTIDE SEQUENCE</scope>
    <source>
        <tissue evidence="1">Leaf</tissue>
    </source>
</reference>
<protein>
    <submittedName>
        <fullName evidence="1">Uncharacterized protein</fullName>
    </submittedName>
</protein>
<dbReference type="EMBL" id="GGEC01036333">
    <property type="protein sequence ID" value="MBX16817.1"/>
    <property type="molecule type" value="Transcribed_RNA"/>
</dbReference>
<dbReference type="AlphaFoldDB" id="A0A2P2LFQ5"/>
<sequence length="43" mass="5152">MQSSIWNIIFFPKGEKRNYPQNNRFMLQLLKSETGGWCAFNKQ</sequence>
<proteinExistence type="predicted"/>